<evidence type="ECO:0000313" key="2">
    <source>
        <dbReference type="EMBL" id="MBC5615776.1"/>
    </source>
</evidence>
<dbReference type="PANTHER" id="PTHR30383">
    <property type="entry name" value="THIOESTERASE 1/PROTEASE 1/LYSOPHOSPHOLIPASE L1"/>
    <property type="match status" value="1"/>
</dbReference>
<sequence length="255" mass="29584">MKKRGLFVIASLILMLISATLQAGGLKILFIGDSITDGNWGSGDGKPSSERTLWDMNHIYGHGFMYLCASHYLGEYPQYEYEFFNRGISGNSLYDLEKRWQEDVLDINPDVLSILVGINDINRYLHGDRTSPFDFDAWDKKYRELLDRTRQENPNLKIVLASPFVAPTGNMSENKDFGEYDKIVERCSAIVEKIARDYKAVYLPYRQMFNDLLQRDPTSQNTYWIWDGVHPTAAGHQRMADLWIRQVDRERILRP</sequence>
<gene>
    <name evidence="2" type="ORF">H8S08_01905</name>
</gene>
<dbReference type="CDD" id="cd01834">
    <property type="entry name" value="SGNH_hydrolase_like_2"/>
    <property type="match status" value="1"/>
</dbReference>
<name>A0ABR7CJE0_9BACT</name>
<dbReference type="Pfam" id="PF13472">
    <property type="entry name" value="Lipase_GDSL_2"/>
    <property type="match status" value="1"/>
</dbReference>
<dbReference type="SUPFAM" id="SSF52266">
    <property type="entry name" value="SGNH hydrolase"/>
    <property type="match status" value="1"/>
</dbReference>
<dbReference type="RefSeq" id="WP_101571108.1">
    <property type="nucleotide sequence ID" value="NZ_JACOOK010000001.1"/>
</dbReference>
<reference evidence="2 3" key="1">
    <citation type="submission" date="2020-08" db="EMBL/GenBank/DDBJ databases">
        <title>Genome public.</title>
        <authorList>
            <person name="Liu C."/>
            <person name="Sun Q."/>
        </authorList>
    </citation>
    <scope>NUCLEOTIDE SEQUENCE [LARGE SCALE GENOMIC DNA]</scope>
    <source>
        <strain evidence="2 3">New-7</strain>
    </source>
</reference>
<keyword evidence="3" id="KW-1185">Reference proteome</keyword>
<accession>A0ABR7CJE0</accession>
<dbReference type="GO" id="GO:0016787">
    <property type="term" value="F:hydrolase activity"/>
    <property type="evidence" value="ECO:0007669"/>
    <property type="project" value="UniProtKB-KW"/>
</dbReference>
<dbReference type="PANTHER" id="PTHR30383:SF5">
    <property type="entry name" value="SGNH HYDROLASE-TYPE ESTERASE DOMAIN-CONTAINING PROTEIN"/>
    <property type="match status" value="1"/>
</dbReference>
<dbReference type="InterPro" id="IPR013830">
    <property type="entry name" value="SGNH_hydro"/>
</dbReference>
<dbReference type="Gene3D" id="3.40.50.1110">
    <property type="entry name" value="SGNH hydrolase"/>
    <property type="match status" value="1"/>
</dbReference>
<evidence type="ECO:0000313" key="3">
    <source>
        <dbReference type="Proteomes" id="UP000636891"/>
    </source>
</evidence>
<keyword evidence="2" id="KW-0378">Hydrolase</keyword>
<comment type="caution">
    <text evidence="2">The sequence shown here is derived from an EMBL/GenBank/DDBJ whole genome shotgun (WGS) entry which is preliminary data.</text>
</comment>
<dbReference type="InterPro" id="IPR051532">
    <property type="entry name" value="Ester_Hydrolysis_Enzymes"/>
</dbReference>
<dbReference type="Proteomes" id="UP000636891">
    <property type="component" value="Unassembled WGS sequence"/>
</dbReference>
<protein>
    <submittedName>
        <fullName evidence="2">SGNH/GDSL hydrolase family protein</fullName>
    </submittedName>
</protein>
<dbReference type="InterPro" id="IPR036514">
    <property type="entry name" value="SGNH_hydro_sf"/>
</dbReference>
<organism evidence="2 3">
    <name type="scientific">Alistipes hominis</name>
    <dbReference type="NCBI Taxonomy" id="2763015"/>
    <lineage>
        <taxon>Bacteria</taxon>
        <taxon>Pseudomonadati</taxon>
        <taxon>Bacteroidota</taxon>
        <taxon>Bacteroidia</taxon>
        <taxon>Bacteroidales</taxon>
        <taxon>Rikenellaceae</taxon>
        <taxon>Alistipes</taxon>
    </lineage>
</organism>
<feature type="domain" description="SGNH hydrolase-type esterase" evidence="1">
    <location>
        <begin position="30"/>
        <end position="238"/>
    </location>
</feature>
<evidence type="ECO:0000259" key="1">
    <source>
        <dbReference type="Pfam" id="PF13472"/>
    </source>
</evidence>
<proteinExistence type="predicted"/>
<dbReference type="EMBL" id="JACOOK010000001">
    <property type="protein sequence ID" value="MBC5615776.1"/>
    <property type="molecule type" value="Genomic_DNA"/>
</dbReference>